<dbReference type="RefSeq" id="WP_406770310.1">
    <property type="nucleotide sequence ID" value="NZ_JBJHZZ010000010.1"/>
</dbReference>
<proteinExistence type="predicted"/>
<dbReference type="Proteomes" id="UP001623591">
    <property type="component" value="Unassembled WGS sequence"/>
</dbReference>
<accession>A0ABW8T5Z6</accession>
<keyword evidence="2" id="KW-1185">Reference proteome</keyword>
<dbReference type="EMBL" id="JBJHZZ010000010">
    <property type="protein sequence ID" value="MFL0247878.1"/>
    <property type="molecule type" value="Genomic_DNA"/>
</dbReference>
<dbReference type="SUPFAM" id="SSF56059">
    <property type="entry name" value="Glutathione synthetase ATP-binding domain-like"/>
    <property type="match status" value="1"/>
</dbReference>
<dbReference type="InterPro" id="IPR026838">
    <property type="entry name" value="YheC/D"/>
</dbReference>
<dbReference type="Gene3D" id="3.30.470.20">
    <property type="entry name" value="ATP-grasp fold, B domain"/>
    <property type="match status" value="1"/>
</dbReference>
<reference evidence="1 2" key="1">
    <citation type="submission" date="2024-11" db="EMBL/GenBank/DDBJ databases">
        <authorList>
            <person name="Heng Y.C."/>
            <person name="Lim A.C.H."/>
            <person name="Lee J.K.Y."/>
            <person name="Kittelmann S."/>
        </authorList>
    </citation>
    <scope>NUCLEOTIDE SEQUENCE [LARGE SCALE GENOMIC DNA]</scope>
    <source>
        <strain evidence="1 2">WILCCON 0185</strain>
    </source>
</reference>
<evidence type="ECO:0000313" key="1">
    <source>
        <dbReference type="EMBL" id="MFL0247878.1"/>
    </source>
</evidence>
<organism evidence="1 2">
    <name type="scientific">Candidatus Clostridium stratigraminis</name>
    <dbReference type="NCBI Taxonomy" id="3381661"/>
    <lineage>
        <taxon>Bacteria</taxon>
        <taxon>Bacillati</taxon>
        <taxon>Bacillota</taxon>
        <taxon>Clostridia</taxon>
        <taxon>Eubacteriales</taxon>
        <taxon>Clostridiaceae</taxon>
        <taxon>Clostridium</taxon>
    </lineage>
</organism>
<sequence length="378" mass="43109">MILGIYFNERNFKRLYNKKLEAKMNFLAEEAVKEEVQVLAFSPLNIDWIAKNINGLIYNALSKSWELTVYPFPDIIYDRATFLKNEKEVGGIVRERLSEECKIPFINNKSYFNKWETHEVLSMDSAIINYLPYTEKYCHPYQLLDILDKYNSVYIKDSGGRLGKNIFKLQKADGGLYILSYQISGTKYSDKLTLQEVHSKFAAERLLGKNIIIQQGIDVAFLDLHPFDVRILAQKNELTNWEVVDKSIRIASPGSIVTNISSGGKVEKFDSVIPLLFSNSAFLSDQVDILVIRVCEALERKYGMLGELGIDAAIDKSGRVWLIEVNGKPAKLCIYHSSNLELINRSCRNIVRYSKLLFKQRNEKEILCGGSGNCGNEV</sequence>
<dbReference type="Pfam" id="PF14398">
    <property type="entry name" value="ATPgrasp_YheCD"/>
    <property type="match status" value="1"/>
</dbReference>
<protein>
    <submittedName>
        <fullName evidence="1">YheC/YheD family protein</fullName>
    </submittedName>
</protein>
<comment type="caution">
    <text evidence="1">The sequence shown here is derived from an EMBL/GenBank/DDBJ whole genome shotgun (WGS) entry which is preliminary data.</text>
</comment>
<gene>
    <name evidence="1" type="ORF">ACJDUG_12940</name>
</gene>
<name>A0ABW8T5Z6_9CLOT</name>
<evidence type="ECO:0000313" key="2">
    <source>
        <dbReference type="Proteomes" id="UP001623591"/>
    </source>
</evidence>